<organism evidence="12 13">
    <name type="scientific">Algoriphagus jejuensis</name>
    <dbReference type="NCBI Taxonomy" id="419934"/>
    <lineage>
        <taxon>Bacteria</taxon>
        <taxon>Pseudomonadati</taxon>
        <taxon>Bacteroidota</taxon>
        <taxon>Cytophagia</taxon>
        <taxon>Cytophagales</taxon>
        <taxon>Cyclobacteriaceae</taxon>
        <taxon>Algoriphagus</taxon>
    </lineage>
</organism>
<comment type="PTM">
    <text evidence="8">Formation of the three residue Trp-Tyr-Met cross-link is important for the catalase, but not the peroxidase activity of the enzyme.</text>
</comment>
<dbReference type="PRINTS" id="PR00458">
    <property type="entry name" value="PEROXIDASE"/>
</dbReference>
<dbReference type="HAMAP" id="MF_01961">
    <property type="entry name" value="Catal_peroxid"/>
    <property type="match status" value="1"/>
</dbReference>
<dbReference type="PANTHER" id="PTHR30555">
    <property type="entry name" value="HYDROPEROXIDASE I, BIFUNCTIONAL CATALASE-PEROXIDASE"/>
    <property type="match status" value="1"/>
</dbReference>
<dbReference type="InterPro" id="IPR010255">
    <property type="entry name" value="Haem_peroxidase_sf"/>
</dbReference>
<dbReference type="Gene3D" id="1.10.420.10">
    <property type="entry name" value="Peroxidase, domain 2"/>
    <property type="match status" value="2"/>
</dbReference>
<evidence type="ECO:0000256" key="7">
    <source>
        <dbReference type="ARBA" id="ARBA00049145"/>
    </source>
</evidence>
<dbReference type="PRINTS" id="PR00460">
    <property type="entry name" value="BPEROXIDASE"/>
</dbReference>
<dbReference type="Pfam" id="PF00141">
    <property type="entry name" value="peroxidase"/>
    <property type="match status" value="2"/>
</dbReference>
<protein>
    <recommendedName>
        <fullName evidence="8 9">Catalase-peroxidase</fullName>
        <shortName evidence="8">CP</shortName>
        <ecNumber evidence="8 9">1.11.1.21</ecNumber>
    </recommendedName>
    <alternativeName>
        <fullName evidence="8">Peroxidase/catalase</fullName>
    </alternativeName>
</protein>
<proteinExistence type="inferred from homology"/>
<keyword evidence="1 8" id="KW-0575">Peroxidase</keyword>
<comment type="catalytic activity">
    <reaction evidence="8 9">
        <text>H2O2 + AH2 = A + 2 H2O</text>
        <dbReference type="Rhea" id="RHEA:30275"/>
        <dbReference type="ChEBI" id="CHEBI:13193"/>
        <dbReference type="ChEBI" id="CHEBI:15377"/>
        <dbReference type="ChEBI" id="CHEBI:16240"/>
        <dbReference type="ChEBI" id="CHEBI:17499"/>
        <dbReference type="EC" id="1.11.1.21"/>
    </reaction>
</comment>
<evidence type="ECO:0000256" key="8">
    <source>
        <dbReference type="HAMAP-Rule" id="MF_01961"/>
    </source>
</evidence>
<reference evidence="13" key="1">
    <citation type="journal article" date="2019" name="Int. J. Syst. Evol. Microbiol.">
        <title>The Global Catalogue of Microorganisms (GCM) 10K type strain sequencing project: providing services to taxonomists for standard genome sequencing and annotation.</title>
        <authorList>
            <consortium name="The Broad Institute Genomics Platform"/>
            <consortium name="The Broad Institute Genome Sequencing Center for Infectious Disease"/>
            <person name="Wu L."/>
            <person name="Ma J."/>
        </authorList>
    </citation>
    <scope>NUCLEOTIDE SEQUENCE [LARGE SCALE GENOMIC DNA]</scope>
    <source>
        <strain evidence="13">JCM 16112</strain>
    </source>
</reference>
<keyword evidence="2 8" id="KW-0349">Heme</keyword>
<dbReference type="InterPro" id="IPR019793">
    <property type="entry name" value="Peroxidases_heam-ligand_BS"/>
</dbReference>
<dbReference type="InterPro" id="IPR019794">
    <property type="entry name" value="Peroxidases_AS"/>
</dbReference>
<sequence>MSEMKDLNTGKAGDGKCPFGHSAPAAVEPKQAAGSGTRNRDWWPNQLKVSILRQNSSLSDPMDKDFNYAEEFKSLDLEAVKADLHKVMTDSQDWWPADFGHYGGLFIRMAWHSAGTYRIHDGRGGAGAGMQRFAPLNSWPDNVSLDKARRLLWPVKQKYGKKISWADLMILTGNVALESMGFETFGFAGGREDVWEPDESVYWGSEDKWLGADIRYAGGSEGVAEDHGVVVSDDDPDGGVHGRNLEEPLAAAHMGLIYVNPEGPDGKPDPVAAAKDIRDTFGRMAMDDYETVALIAGGHTFGKTHGAAPSEHVGPEPEAADIESQGFGWGNSFGSGAGKDAITSGLEVTWTTTPTQWSNNFFENLFAYDWELSKSPGGAHQWVAKNAEAIIPDAFDGSKKHLPTMLTTDLSLKLDPGFEKISRRFLENPDEFADAFGRAWFKLTHRDMGPKSRYLGSEVPAEDLIWQDPIPAVNHPLVEGDQVEALKSKILASGLSVAELVSTAWASASTFRGSDKRGGANGARIRFAPQKDWEVNRPVQLSKVLGVLEKIQNDFNSSSASAKVSMADLIVLAGCAGVEKAAKDAGFEVKVPFTPGRADALMEQTDVESFAVLEPLADGFRNYTKHHFRVSPEEMLIDKAQLLTLTAPELTVLVGGLRVLDTNFDQSKHGVFTEQPGKLSNDFFVNLLDMGTAWAKSPENPALYHGTDRKTGSPKWTGTRVDLVFGSNSELRAIAEVYACEDSKKKFVEDFVAAWSKVMNLDRFDLA</sequence>
<dbReference type="Proteomes" id="UP001500469">
    <property type="component" value="Unassembled WGS sequence"/>
</dbReference>
<dbReference type="RefSeq" id="WP_343847897.1">
    <property type="nucleotide sequence ID" value="NZ_BAAAFI010000001.1"/>
</dbReference>
<evidence type="ECO:0000313" key="13">
    <source>
        <dbReference type="Proteomes" id="UP001500469"/>
    </source>
</evidence>
<dbReference type="CDD" id="cd00649">
    <property type="entry name" value="catalase_peroxidase_1"/>
    <property type="match status" value="1"/>
</dbReference>
<name>A0ABP3Y8Y2_9BACT</name>
<dbReference type="EMBL" id="BAAAFI010000001">
    <property type="protein sequence ID" value="GAA0877200.1"/>
    <property type="molecule type" value="Genomic_DNA"/>
</dbReference>
<feature type="active site" description="Proton acceptor" evidence="8">
    <location>
        <position position="112"/>
    </location>
</feature>
<evidence type="ECO:0000259" key="11">
    <source>
        <dbReference type="PROSITE" id="PS50873"/>
    </source>
</evidence>
<evidence type="ECO:0000256" key="1">
    <source>
        <dbReference type="ARBA" id="ARBA00022559"/>
    </source>
</evidence>
<gene>
    <name evidence="8 12" type="primary">katG</name>
    <name evidence="12" type="ORF">GCM10009119_01680</name>
</gene>
<comment type="caution">
    <text evidence="12">The sequence shown here is derived from an EMBL/GenBank/DDBJ whole genome shotgun (WGS) entry which is preliminary data.</text>
</comment>
<dbReference type="InterPro" id="IPR002016">
    <property type="entry name" value="Haem_peroxidase"/>
</dbReference>
<dbReference type="Gene3D" id="1.10.520.10">
    <property type="match status" value="2"/>
</dbReference>
<dbReference type="CDD" id="cd08200">
    <property type="entry name" value="catalase_peroxidase_2"/>
    <property type="match status" value="1"/>
</dbReference>
<dbReference type="PROSITE" id="PS00436">
    <property type="entry name" value="PEROXIDASE_2"/>
    <property type="match status" value="1"/>
</dbReference>
<comment type="similarity">
    <text evidence="8 9">Belongs to the peroxidase family. Peroxidase/catalase subfamily.</text>
</comment>
<dbReference type="NCBIfam" id="NF011635">
    <property type="entry name" value="PRK15061.1"/>
    <property type="match status" value="1"/>
</dbReference>
<comment type="cofactor">
    <cofactor evidence="8">
        <name>heme b</name>
        <dbReference type="ChEBI" id="CHEBI:60344"/>
    </cofactor>
    <text evidence="8">Binds 1 heme b (iron(II)-protoporphyrin IX) group per dimer.</text>
</comment>
<evidence type="ECO:0000256" key="9">
    <source>
        <dbReference type="RuleBase" id="RU003451"/>
    </source>
</evidence>
<dbReference type="NCBIfam" id="TIGR00198">
    <property type="entry name" value="cat_per_HPI"/>
    <property type="match status" value="1"/>
</dbReference>
<evidence type="ECO:0000313" key="12">
    <source>
        <dbReference type="EMBL" id="GAA0877200.1"/>
    </source>
</evidence>
<keyword evidence="6 8" id="KW-0376">Hydrogen peroxide</keyword>
<dbReference type="PROSITE" id="PS50873">
    <property type="entry name" value="PEROXIDASE_4"/>
    <property type="match status" value="1"/>
</dbReference>
<keyword evidence="5 8" id="KW-0408">Iron</keyword>
<comment type="function">
    <text evidence="8">Bifunctional enzyme with both catalase and broad-spectrum peroxidase activity.</text>
</comment>
<dbReference type="PANTHER" id="PTHR30555:SF0">
    <property type="entry name" value="CATALASE-PEROXIDASE"/>
    <property type="match status" value="1"/>
</dbReference>
<feature type="cross-link" description="Tryptophyl-tyrosyl-methioninium (Tyr-Met) (with Trp-111)" evidence="8">
    <location>
        <begin position="258"/>
        <end position="284"/>
    </location>
</feature>
<keyword evidence="4 8" id="KW-0560">Oxidoreductase</keyword>
<evidence type="ECO:0000256" key="6">
    <source>
        <dbReference type="ARBA" id="ARBA00023324"/>
    </source>
</evidence>
<accession>A0ABP3Y8Y2</accession>
<feature type="binding site" description="axial binding residue" evidence="8">
    <location>
        <position position="299"/>
    </location>
    <ligand>
        <name>heme b</name>
        <dbReference type="ChEBI" id="CHEBI:60344"/>
    </ligand>
    <ligandPart>
        <name>Fe</name>
        <dbReference type="ChEBI" id="CHEBI:18248"/>
    </ligandPart>
</feature>
<comment type="caution">
    <text evidence="8">Lacks conserved residue(s) required for the propagation of feature annotation.</text>
</comment>
<dbReference type="SUPFAM" id="SSF48113">
    <property type="entry name" value="Heme-dependent peroxidases"/>
    <property type="match status" value="2"/>
</dbReference>
<keyword evidence="13" id="KW-1185">Reference proteome</keyword>
<feature type="region of interest" description="Disordered" evidence="10">
    <location>
        <begin position="1"/>
        <end position="40"/>
    </location>
</feature>
<evidence type="ECO:0000256" key="2">
    <source>
        <dbReference type="ARBA" id="ARBA00022617"/>
    </source>
</evidence>
<evidence type="ECO:0000256" key="4">
    <source>
        <dbReference type="ARBA" id="ARBA00023002"/>
    </source>
</evidence>
<comment type="catalytic activity">
    <reaction evidence="7 8 9">
        <text>2 H2O2 = O2 + 2 H2O</text>
        <dbReference type="Rhea" id="RHEA:20309"/>
        <dbReference type="ChEBI" id="CHEBI:15377"/>
        <dbReference type="ChEBI" id="CHEBI:15379"/>
        <dbReference type="ChEBI" id="CHEBI:16240"/>
        <dbReference type="EC" id="1.11.1.21"/>
    </reaction>
</comment>
<dbReference type="InterPro" id="IPR000763">
    <property type="entry name" value="Catalase_peroxidase"/>
</dbReference>
<dbReference type="EC" id="1.11.1.21" evidence="8 9"/>
<evidence type="ECO:0000256" key="10">
    <source>
        <dbReference type="SAM" id="MobiDB-lite"/>
    </source>
</evidence>
<feature type="site" description="Transition state stabilizer" evidence="8">
    <location>
        <position position="108"/>
    </location>
</feature>
<comment type="subunit">
    <text evidence="8">Homodimer or homotetramer.</text>
</comment>
<evidence type="ECO:0000256" key="3">
    <source>
        <dbReference type="ARBA" id="ARBA00022723"/>
    </source>
</evidence>
<dbReference type="PROSITE" id="PS00435">
    <property type="entry name" value="PEROXIDASE_1"/>
    <property type="match status" value="1"/>
</dbReference>
<evidence type="ECO:0000256" key="5">
    <source>
        <dbReference type="ARBA" id="ARBA00023004"/>
    </source>
</evidence>
<keyword evidence="3 8" id="KW-0479">Metal-binding</keyword>
<feature type="domain" description="Plant heme peroxidase family profile" evidence="11">
    <location>
        <begin position="145"/>
        <end position="462"/>
    </location>
</feature>